<sequence>MSAAAVTVRLATEADRAAVTAVFQDLDRHYAQGRALDPDAVTAERVERYVWGEHPTEIALAEIDGNAVGVASFGMLFPGKALTGHLQLKDLYVRDGARGLGAGEALLRFLARLAQERGCTRLDWTTETWNEGAQRLYDRIGAARLPQKIYYRLEGDALDRVAREG</sequence>
<evidence type="ECO:0000256" key="1">
    <source>
        <dbReference type="ARBA" id="ARBA00022679"/>
    </source>
</evidence>
<dbReference type="GO" id="GO:0008080">
    <property type="term" value="F:N-acetyltransferase activity"/>
    <property type="evidence" value="ECO:0007669"/>
    <property type="project" value="UniProtKB-ARBA"/>
</dbReference>
<keyword evidence="1" id="KW-0808">Transferase</keyword>
<dbReference type="InterPro" id="IPR016181">
    <property type="entry name" value="Acyl_CoA_acyltransferase"/>
</dbReference>
<evidence type="ECO:0000313" key="5">
    <source>
        <dbReference type="Proteomes" id="UP000029995"/>
    </source>
</evidence>
<dbReference type="PANTHER" id="PTHR10545">
    <property type="entry name" value="DIAMINE N-ACETYLTRANSFERASE"/>
    <property type="match status" value="1"/>
</dbReference>
<protein>
    <recommendedName>
        <fullName evidence="3">N-acetyltransferase domain-containing protein</fullName>
    </recommendedName>
</protein>
<dbReference type="CDD" id="cd04301">
    <property type="entry name" value="NAT_SF"/>
    <property type="match status" value="1"/>
</dbReference>
<comment type="caution">
    <text evidence="4">The sequence shown here is derived from an EMBL/GenBank/DDBJ whole genome shotgun (WGS) entry which is preliminary data.</text>
</comment>
<gene>
    <name evidence="4" type="ORF">P409_14890</name>
</gene>
<dbReference type="Gene3D" id="3.40.630.30">
    <property type="match status" value="1"/>
</dbReference>
<dbReference type="AlphaFoldDB" id="A0A0A0D4F6"/>
<reference evidence="4 5" key="1">
    <citation type="submission" date="2014-01" db="EMBL/GenBank/DDBJ databases">
        <title>Genome sequence determination for a cystic fibrosis isolate, Inquilinus limosus.</title>
        <authorList>
            <person name="Pino M."/>
            <person name="Di Conza J."/>
            <person name="Gutkind G."/>
        </authorList>
    </citation>
    <scope>NUCLEOTIDE SEQUENCE [LARGE SCALE GENOMIC DNA]</scope>
    <source>
        <strain evidence="4 5">MP06</strain>
    </source>
</reference>
<dbReference type="PANTHER" id="PTHR10545:SF29">
    <property type="entry name" value="GH14572P-RELATED"/>
    <property type="match status" value="1"/>
</dbReference>
<evidence type="ECO:0000259" key="3">
    <source>
        <dbReference type="PROSITE" id="PS51186"/>
    </source>
</evidence>
<keyword evidence="2" id="KW-0012">Acyltransferase</keyword>
<name>A0A0A0D4F6_9PROT</name>
<dbReference type="Pfam" id="PF00583">
    <property type="entry name" value="Acetyltransf_1"/>
    <property type="match status" value="1"/>
</dbReference>
<dbReference type="Proteomes" id="UP000029995">
    <property type="component" value="Unassembled WGS sequence"/>
</dbReference>
<dbReference type="EMBL" id="JANX01000166">
    <property type="protein sequence ID" value="KGM33596.1"/>
    <property type="molecule type" value="Genomic_DNA"/>
</dbReference>
<dbReference type="InterPro" id="IPR051016">
    <property type="entry name" value="Diverse_Substrate_AcTransf"/>
</dbReference>
<dbReference type="SUPFAM" id="SSF55729">
    <property type="entry name" value="Acyl-CoA N-acyltransferases (Nat)"/>
    <property type="match status" value="1"/>
</dbReference>
<dbReference type="InterPro" id="IPR000182">
    <property type="entry name" value="GNAT_dom"/>
</dbReference>
<dbReference type="PROSITE" id="PS51186">
    <property type="entry name" value="GNAT"/>
    <property type="match status" value="1"/>
</dbReference>
<feature type="domain" description="N-acetyltransferase" evidence="3">
    <location>
        <begin position="6"/>
        <end position="156"/>
    </location>
</feature>
<organism evidence="4 5">
    <name type="scientific">Inquilinus limosus MP06</name>
    <dbReference type="NCBI Taxonomy" id="1398085"/>
    <lineage>
        <taxon>Bacteria</taxon>
        <taxon>Pseudomonadati</taxon>
        <taxon>Pseudomonadota</taxon>
        <taxon>Alphaproteobacteria</taxon>
        <taxon>Rhodospirillales</taxon>
        <taxon>Rhodospirillaceae</taxon>
        <taxon>Inquilinus</taxon>
    </lineage>
</organism>
<proteinExistence type="predicted"/>
<evidence type="ECO:0000313" key="4">
    <source>
        <dbReference type="EMBL" id="KGM33596.1"/>
    </source>
</evidence>
<dbReference type="OrthoDB" id="7995647at2"/>
<dbReference type="RefSeq" id="WP_034838200.1">
    <property type="nucleotide sequence ID" value="NZ_JANX01000166.1"/>
</dbReference>
<evidence type="ECO:0000256" key="2">
    <source>
        <dbReference type="ARBA" id="ARBA00023315"/>
    </source>
</evidence>
<accession>A0A0A0D4F6</accession>